<proteinExistence type="predicted"/>
<gene>
    <name evidence="1" type="ORF">B0H67DRAFT_486577</name>
</gene>
<name>A0AA40AP87_9PEZI</name>
<sequence>MNSSQCIEQIILEHLSPLSKEALIKCVEHEGTASNLPGASKVSSWIVRERAGGMSCFADMCLEIALPMPGLSYPGDKLCPCRNVSASVRLEDPT</sequence>
<evidence type="ECO:0000313" key="2">
    <source>
        <dbReference type="Proteomes" id="UP001172102"/>
    </source>
</evidence>
<evidence type="ECO:0000313" key="1">
    <source>
        <dbReference type="EMBL" id="KAK0719489.1"/>
    </source>
</evidence>
<keyword evidence="2" id="KW-1185">Reference proteome</keyword>
<dbReference type="Proteomes" id="UP001172102">
    <property type="component" value="Unassembled WGS sequence"/>
</dbReference>
<dbReference type="EMBL" id="JAUKUA010000003">
    <property type="protein sequence ID" value="KAK0719489.1"/>
    <property type="molecule type" value="Genomic_DNA"/>
</dbReference>
<dbReference type="AlphaFoldDB" id="A0AA40AP87"/>
<accession>A0AA40AP87</accession>
<protein>
    <submittedName>
        <fullName evidence="1">Uncharacterized protein</fullName>
    </submittedName>
</protein>
<reference evidence="1" key="1">
    <citation type="submission" date="2023-06" db="EMBL/GenBank/DDBJ databases">
        <title>Genome-scale phylogeny and comparative genomics of the fungal order Sordariales.</title>
        <authorList>
            <consortium name="Lawrence Berkeley National Laboratory"/>
            <person name="Hensen N."/>
            <person name="Bonometti L."/>
            <person name="Westerberg I."/>
            <person name="Brannstrom I.O."/>
            <person name="Guillou S."/>
            <person name="Cros-Aarteil S."/>
            <person name="Calhoun S."/>
            <person name="Haridas S."/>
            <person name="Kuo A."/>
            <person name="Mondo S."/>
            <person name="Pangilinan J."/>
            <person name="Riley R."/>
            <person name="Labutti K."/>
            <person name="Andreopoulos B."/>
            <person name="Lipzen A."/>
            <person name="Chen C."/>
            <person name="Yanf M."/>
            <person name="Daum C."/>
            <person name="Ng V."/>
            <person name="Clum A."/>
            <person name="Steindorff A."/>
            <person name="Ohm R."/>
            <person name="Martin F."/>
            <person name="Silar P."/>
            <person name="Natvig D."/>
            <person name="Lalanne C."/>
            <person name="Gautier V."/>
            <person name="Ament-Velasquez S.L."/>
            <person name="Kruys A."/>
            <person name="Hutchinson M.I."/>
            <person name="Powell A.J."/>
            <person name="Barry K."/>
            <person name="Miller A.N."/>
            <person name="Grigoriev I.V."/>
            <person name="Debuchy R."/>
            <person name="Gladieux P."/>
            <person name="Thoren M.H."/>
            <person name="Johannesson H."/>
        </authorList>
    </citation>
    <scope>NUCLEOTIDE SEQUENCE</scope>
    <source>
        <strain evidence="1">SMH4607-1</strain>
    </source>
</reference>
<organism evidence="1 2">
    <name type="scientific">Lasiosphaeris hirsuta</name>
    <dbReference type="NCBI Taxonomy" id="260670"/>
    <lineage>
        <taxon>Eukaryota</taxon>
        <taxon>Fungi</taxon>
        <taxon>Dikarya</taxon>
        <taxon>Ascomycota</taxon>
        <taxon>Pezizomycotina</taxon>
        <taxon>Sordariomycetes</taxon>
        <taxon>Sordariomycetidae</taxon>
        <taxon>Sordariales</taxon>
        <taxon>Lasiosphaeriaceae</taxon>
        <taxon>Lasiosphaeris</taxon>
    </lineage>
</organism>
<comment type="caution">
    <text evidence="1">The sequence shown here is derived from an EMBL/GenBank/DDBJ whole genome shotgun (WGS) entry which is preliminary data.</text>
</comment>